<evidence type="ECO:0000313" key="3">
    <source>
        <dbReference type="Proteomes" id="UP000244817"/>
    </source>
</evidence>
<keyword evidence="2" id="KW-0808">Transferase</keyword>
<dbReference type="Proteomes" id="UP000244817">
    <property type="component" value="Unassembled WGS sequence"/>
</dbReference>
<dbReference type="Gene3D" id="1.10.287.130">
    <property type="match status" value="1"/>
</dbReference>
<gene>
    <name evidence="2" type="ORF">DC363_11650</name>
</gene>
<dbReference type="Pfam" id="PF10090">
    <property type="entry name" value="HPTransfase"/>
    <property type="match status" value="1"/>
</dbReference>
<keyword evidence="3" id="KW-1185">Reference proteome</keyword>
<proteinExistence type="predicted"/>
<feature type="domain" description="Histidine phosphotransferase ChpT C-terminal" evidence="1">
    <location>
        <begin position="96"/>
        <end position="208"/>
    </location>
</feature>
<reference evidence="2 3" key="1">
    <citation type="submission" date="2018-04" db="EMBL/GenBank/DDBJ databases">
        <title>Pelagivirga bohaiensis gen. nov., sp. nov., a bacterium isolated from the Bohai Sea.</title>
        <authorList>
            <person name="Ji X."/>
        </authorList>
    </citation>
    <scope>NUCLEOTIDE SEQUENCE [LARGE SCALE GENOMIC DNA]</scope>
    <source>
        <strain evidence="2 3">BH-SD16</strain>
    </source>
</reference>
<dbReference type="OrthoDB" id="9803702at2"/>
<dbReference type="InterPro" id="IPR018762">
    <property type="entry name" value="ChpT_C"/>
</dbReference>
<sequence>MLDDHAGFVKRLSCHHFRRSPLTNLHALVGSRICHDLINPLGAIGNGIELLGLTGVGAGPEFQLVEDSVANATAKLKLLRLAFGAASREQVCSRIEILSILDAVAHGGRLRYSWHVSGDVARLDARVALLAAMCVESALPMGGEIDLRKSGEHWEVQTQNDRLTLDPNLWGPLGRNACPDDLSAAQVHFGLLAPMAEEAGRKPQVSHGANWVKIAF</sequence>
<accession>A0A2T7FUY0</accession>
<dbReference type="Gene3D" id="3.30.565.10">
    <property type="entry name" value="Histidine kinase-like ATPase, C-terminal domain"/>
    <property type="match status" value="1"/>
</dbReference>
<dbReference type="EMBL" id="QCYG01000007">
    <property type="protein sequence ID" value="PVA05968.1"/>
    <property type="molecule type" value="Genomic_DNA"/>
</dbReference>
<dbReference type="InterPro" id="IPR036890">
    <property type="entry name" value="HATPase_C_sf"/>
</dbReference>
<evidence type="ECO:0000259" key="1">
    <source>
        <dbReference type="Pfam" id="PF10090"/>
    </source>
</evidence>
<protein>
    <submittedName>
        <fullName evidence="2">Histidine phosphotransferase</fullName>
    </submittedName>
</protein>
<organism evidence="2 3">
    <name type="scientific">Thalassorhabdomicrobium marinisediminis</name>
    <dbReference type="NCBI Taxonomy" id="2170577"/>
    <lineage>
        <taxon>Bacteria</taxon>
        <taxon>Pseudomonadati</taxon>
        <taxon>Pseudomonadota</taxon>
        <taxon>Alphaproteobacteria</taxon>
        <taxon>Rhodobacterales</taxon>
        <taxon>Paracoccaceae</taxon>
        <taxon>Thalassorhabdomicrobium</taxon>
    </lineage>
</organism>
<evidence type="ECO:0000313" key="2">
    <source>
        <dbReference type="EMBL" id="PVA05968.1"/>
    </source>
</evidence>
<comment type="caution">
    <text evidence="2">The sequence shown here is derived from an EMBL/GenBank/DDBJ whole genome shotgun (WGS) entry which is preliminary data.</text>
</comment>
<dbReference type="GO" id="GO:0016740">
    <property type="term" value="F:transferase activity"/>
    <property type="evidence" value="ECO:0007669"/>
    <property type="project" value="UniProtKB-KW"/>
</dbReference>
<dbReference type="AlphaFoldDB" id="A0A2T7FUY0"/>
<name>A0A2T7FUY0_9RHOB</name>